<organism evidence="3 4">
    <name type="scientific">Candidatus Sulfobium mesophilum</name>
    <dbReference type="NCBI Taxonomy" id="2016548"/>
    <lineage>
        <taxon>Bacteria</taxon>
        <taxon>Pseudomonadati</taxon>
        <taxon>Nitrospirota</taxon>
        <taxon>Nitrospiria</taxon>
        <taxon>Nitrospirales</taxon>
        <taxon>Nitrospiraceae</taxon>
        <taxon>Candidatus Sulfobium</taxon>
    </lineage>
</organism>
<dbReference type="AlphaFoldDB" id="A0A2U3QFC0"/>
<evidence type="ECO:0000313" key="3">
    <source>
        <dbReference type="EMBL" id="SPQ00045.1"/>
    </source>
</evidence>
<keyword evidence="3" id="KW-0378">Hydrolase</keyword>
<dbReference type="InterPro" id="IPR012341">
    <property type="entry name" value="6hp_glycosidase-like_sf"/>
</dbReference>
<dbReference type="PANTHER" id="PTHR31616:SF10">
    <property type="entry name" value="TREHALASE"/>
    <property type="match status" value="1"/>
</dbReference>
<dbReference type="Pfam" id="PF00723">
    <property type="entry name" value="Glyco_hydro_15"/>
    <property type="match status" value="1"/>
</dbReference>
<evidence type="ECO:0000259" key="1">
    <source>
        <dbReference type="Pfam" id="PF00723"/>
    </source>
</evidence>
<sequence>MNKNFYPPISHYGYIGDCHSSALVSISGSIDWCCMPRLDSGSCFGRLLDWTKGGYCQIVPSRPYENSRRYLEGTLVLETTFRTKHGEARLLDCFTMRKGGRHDPHQQILRVIEGIRGRMDFILQIVPRFDYGTTKAWIRLTKGDHYIAIGGNDGLLISTDFHCRMMDRHSVSGSCTVKQGERTHLSILYRRPEDLAEGHVDVPSIRELDGRLDETVAWWRAWSSRSTMKGPYAGYGQRSAIVLKGLSNAPTGAIVAAPTTSLPESLRGKRNWDYRYTWIRDSYLTVRSLAEVGHVLEADGFRRFIERTAAGSAEELQIVFGVGGERRLHEYEIEELEGYRKIKPVRVGNAAEGQTQLDMYGYLLDLAWNWHNRGQSPDDDYWEFLVGLINAAAENWRNPDHGIWEMRCKPRHFVHSKAMCWAALDRGIKLAEDLKRRGPIKHWKKARREVRRAIEEKGYNARHGVFIQAFNWPVMDAALLLLPTVGFVDYDDERMISTADAIRADLEEDGLLRRYRTGNDGTKDKEGAFLACSLWLVECLARQGRLKEAQQVFNRVLSTGNDLGLLSEEYDPRNHEMLGNFPQGLTHLSLITAAAALTEIETSLT</sequence>
<dbReference type="SUPFAM" id="SSF48208">
    <property type="entry name" value="Six-hairpin glycosidases"/>
    <property type="match status" value="1"/>
</dbReference>
<accession>A0A2U3QFC0</accession>
<dbReference type="Proteomes" id="UP000245125">
    <property type="component" value="Unassembled WGS sequence"/>
</dbReference>
<dbReference type="EMBL" id="OUUY01000060">
    <property type="protein sequence ID" value="SPQ00045.1"/>
    <property type="molecule type" value="Genomic_DNA"/>
</dbReference>
<reference evidence="4" key="1">
    <citation type="submission" date="2018-03" db="EMBL/GenBank/DDBJ databases">
        <authorList>
            <person name="Zecchin S."/>
        </authorList>
    </citation>
    <scope>NUCLEOTIDE SEQUENCE [LARGE SCALE GENOMIC DNA]</scope>
</reference>
<proteinExistence type="predicted"/>
<dbReference type="PANTHER" id="PTHR31616">
    <property type="entry name" value="TREHALASE"/>
    <property type="match status" value="1"/>
</dbReference>
<feature type="domain" description="Trehalase-like N-terminal" evidence="2">
    <location>
        <begin position="7"/>
        <end position="151"/>
    </location>
</feature>
<feature type="domain" description="GH15-like" evidence="1">
    <location>
        <begin position="233"/>
        <end position="594"/>
    </location>
</feature>
<protein>
    <submittedName>
        <fullName evidence="3">Glycoside hydrolase 15-related protein</fullName>
    </submittedName>
</protein>
<dbReference type="InterPro" id="IPR045582">
    <property type="entry name" value="Trehalase-like_N"/>
</dbReference>
<dbReference type="GO" id="GO:0015927">
    <property type="term" value="F:trehalase activity"/>
    <property type="evidence" value="ECO:0007669"/>
    <property type="project" value="TreeGrafter"/>
</dbReference>
<evidence type="ECO:0000259" key="2">
    <source>
        <dbReference type="Pfam" id="PF19291"/>
    </source>
</evidence>
<dbReference type="InterPro" id="IPR008928">
    <property type="entry name" value="6-hairpin_glycosidase_sf"/>
</dbReference>
<dbReference type="Gene3D" id="1.50.10.10">
    <property type="match status" value="1"/>
</dbReference>
<dbReference type="InterPro" id="IPR011613">
    <property type="entry name" value="GH15-like"/>
</dbReference>
<keyword evidence="4" id="KW-1185">Reference proteome</keyword>
<dbReference type="OrthoDB" id="3902805at2"/>
<name>A0A2U3QFC0_9BACT</name>
<evidence type="ECO:0000313" key="4">
    <source>
        <dbReference type="Proteomes" id="UP000245125"/>
    </source>
</evidence>
<dbReference type="GO" id="GO:0005993">
    <property type="term" value="P:trehalose catabolic process"/>
    <property type="evidence" value="ECO:0007669"/>
    <property type="project" value="TreeGrafter"/>
</dbReference>
<gene>
    <name evidence="3" type="ORF">NBG4_160010</name>
</gene>
<dbReference type="Pfam" id="PF19291">
    <property type="entry name" value="TREH_N"/>
    <property type="match status" value="1"/>
</dbReference>